<name>A0ABV2BWF8_9GAMM</name>
<evidence type="ECO:0000313" key="1">
    <source>
        <dbReference type="EMBL" id="MET1256271.1"/>
    </source>
</evidence>
<proteinExistence type="predicted"/>
<dbReference type="EMBL" id="JBEVCJ010000019">
    <property type="protein sequence ID" value="MET1256271.1"/>
    <property type="molecule type" value="Genomic_DNA"/>
</dbReference>
<keyword evidence="2" id="KW-1185">Reference proteome</keyword>
<organism evidence="1 2">
    <name type="scientific">Aliikangiella maris</name>
    <dbReference type="NCBI Taxonomy" id="3162458"/>
    <lineage>
        <taxon>Bacteria</taxon>
        <taxon>Pseudomonadati</taxon>
        <taxon>Pseudomonadota</taxon>
        <taxon>Gammaproteobacteria</taxon>
        <taxon>Oceanospirillales</taxon>
        <taxon>Pleioneaceae</taxon>
        <taxon>Aliikangiella</taxon>
    </lineage>
</organism>
<gene>
    <name evidence="1" type="ORF">ABVT43_14110</name>
</gene>
<dbReference type="InterPro" id="IPR041496">
    <property type="entry name" value="YitH/HolE_GNAT"/>
</dbReference>
<accession>A0ABV2BWF8</accession>
<keyword evidence="1" id="KW-0808">Transferase</keyword>
<dbReference type="GO" id="GO:0016746">
    <property type="term" value="F:acyltransferase activity"/>
    <property type="evidence" value="ECO:0007669"/>
    <property type="project" value="UniProtKB-KW"/>
</dbReference>
<dbReference type="CDD" id="cd04301">
    <property type="entry name" value="NAT_SF"/>
    <property type="match status" value="1"/>
</dbReference>
<keyword evidence="1" id="KW-0012">Acyltransferase</keyword>
<evidence type="ECO:0000313" key="2">
    <source>
        <dbReference type="Proteomes" id="UP001548189"/>
    </source>
</evidence>
<dbReference type="Pfam" id="PF00583">
    <property type="entry name" value="Acetyltransf_1"/>
    <property type="match status" value="1"/>
</dbReference>
<dbReference type="Proteomes" id="UP001548189">
    <property type="component" value="Unassembled WGS sequence"/>
</dbReference>
<dbReference type="Pfam" id="PF18014">
    <property type="entry name" value="Acetyltransf_18"/>
    <property type="match status" value="1"/>
</dbReference>
<dbReference type="PANTHER" id="PTHR47237:SF1">
    <property type="entry name" value="SLL0310 PROTEIN"/>
    <property type="match status" value="1"/>
</dbReference>
<dbReference type="InterPro" id="IPR016181">
    <property type="entry name" value="Acyl_CoA_acyltransferase"/>
</dbReference>
<dbReference type="EC" id="2.3.1.-" evidence="1"/>
<dbReference type="SUPFAM" id="SSF55729">
    <property type="entry name" value="Acyl-CoA N-acyltransferases (Nat)"/>
    <property type="match status" value="1"/>
</dbReference>
<dbReference type="InterPro" id="IPR000182">
    <property type="entry name" value="GNAT_dom"/>
</dbReference>
<dbReference type="PROSITE" id="PS51186">
    <property type="entry name" value="GNAT"/>
    <property type="match status" value="1"/>
</dbReference>
<comment type="caution">
    <text evidence="1">The sequence shown here is derived from an EMBL/GenBank/DDBJ whole genome shotgun (WGS) entry which is preliminary data.</text>
</comment>
<sequence length="293" mass="33747">MSTSVLQNEECQVARCTFEQWKAPLQWAAYEKWDLGHNDHYCFYHTDPDGFFVGFVNGQPVASISCVRYGDHYAHMGHYLAEPNQRGKGYGLKTWEYFLKFFDDFVLALDGMPEQTENYAKWGFTTYYKNFRFSGQIRQQLLEDYPINNKHISTINSTMLPGIYEYDFQCMGLRREKFLQHWFTYEDNTGYVYQTPAGIQGLLGIRPSTDGYRLGPIYSDNEEIANSLVITALKSLPDNSRVTVDIAERSHSLIALLIKLGMSEIFYTNRMYRGTPPTGTPEKIKAIASLELG</sequence>
<dbReference type="PANTHER" id="PTHR47237">
    <property type="entry name" value="SLL0310 PROTEIN"/>
    <property type="match status" value="1"/>
</dbReference>
<dbReference type="Gene3D" id="3.40.630.90">
    <property type="match status" value="1"/>
</dbReference>
<protein>
    <submittedName>
        <fullName evidence="1">GNAT family N-acetyltransferase</fullName>
        <ecNumber evidence="1">2.3.1.-</ecNumber>
    </submittedName>
</protein>
<dbReference type="Gene3D" id="3.40.630.30">
    <property type="match status" value="1"/>
</dbReference>
<reference evidence="1 2" key="1">
    <citation type="submission" date="2024-06" db="EMBL/GenBank/DDBJ databases">
        <authorList>
            <person name="Li F."/>
        </authorList>
    </citation>
    <scope>NUCLEOTIDE SEQUENCE [LARGE SCALE GENOMIC DNA]</scope>
    <source>
        <strain evidence="1 2">GXAS 311</strain>
    </source>
</reference>
<dbReference type="InterPro" id="IPR052729">
    <property type="entry name" value="Acyl/Acetyltrans_Enzymes"/>
</dbReference>